<evidence type="ECO:0000313" key="3">
    <source>
        <dbReference type="Proteomes" id="UP000799118"/>
    </source>
</evidence>
<keyword evidence="3" id="KW-1185">Reference proteome</keyword>
<feature type="region of interest" description="Disordered" evidence="1">
    <location>
        <begin position="1"/>
        <end position="33"/>
    </location>
</feature>
<gene>
    <name evidence="2" type="ORF">BT96DRAFT_1000719</name>
</gene>
<sequence>MTPKVTFTETTAASVTKPSYPARKRSKIPSQKGLWPACNPELQQMLNANRVASFQQEIDMQIACWCDDLAEAGIWPNAFGVLVYDRSQPTSLQVLGLSDNTHPENRKLPTDEQIR</sequence>
<reference evidence="2" key="1">
    <citation type="journal article" date="2019" name="Environ. Microbiol.">
        <title>Fungal ecological strategies reflected in gene transcription - a case study of two litter decomposers.</title>
        <authorList>
            <person name="Barbi F."/>
            <person name="Kohler A."/>
            <person name="Barry K."/>
            <person name="Baskaran P."/>
            <person name="Daum C."/>
            <person name="Fauchery L."/>
            <person name="Ihrmark K."/>
            <person name="Kuo A."/>
            <person name="LaButti K."/>
            <person name="Lipzen A."/>
            <person name="Morin E."/>
            <person name="Grigoriev I.V."/>
            <person name="Henrissat B."/>
            <person name="Lindahl B."/>
            <person name="Martin F."/>
        </authorList>
    </citation>
    <scope>NUCLEOTIDE SEQUENCE</scope>
    <source>
        <strain evidence="2">JB14</strain>
    </source>
</reference>
<protein>
    <submittedName>
        <fullName evidence="2">Uncharacterized protein</fullName>
    </submittedName>
</protein>
<evidence type="ECO:0000313" key="2">
    <source>
        <dbReference type="EMBL" id="KAE9392017.1"/>
    </source>
</evidence>
<feature type="compositionally biased region" description="Polar residues" evidence="1">
    <location>
        <begin position="1"/>
        <end position="17"/>
    </location>
</feature>
<name>A0A6A4H4H1_9AGAR</name>
<dbReference type="OrthoDB" id="2822937at2759"/>
<organism evidence="2 3">
    <name type="scientific">Gymnopus androsaceus JB14</name>
    <dbReference type="NCBI Taxonomy" id="1447944"/>
    <lineage>
        <taxon>Eukaryota</taxon>
        <taxon>Fungi</taxon>
        <taxon>Dikarya</taxon>
        <taxon>Basidiomycota</taxon>
        <taxon>Agaricomycotina</taxon>
        <taxon>Agaricomycetes</taxon>
        <taxon>Agaricomycetidae</taxon>
        <taxon>Agaricales</taxon>
        <taxon>Marasmiineae</taxon>
        <taxon>Omphalotaceae</taxon>
        <taxon>Gymnopus</taxon>
    </lineage>
</organism>
<dbReference type="Proteomes" id="UP000799118">
    <property type="component" value="Unassembled WGS sequence"/>
</dbReference>
<feature type="region of interest" description="Disordered" evidence="1">
    <location>
        <begin position="95"/>
        <end position="115"/>
    </location>
</feature>
<dbReference type="AlphaFoldDB" id="A0A6A4H4H1"/>
<evidence type="ECO:0000256" key="1">
    <source>
        <dbReference type="SAM" id="MobiDB-lite"/>
    </source>
</evidence>
<dbReference type="EMBL" id="ML769606">
    <property type="protein sequence ID" value="KAE9392017.1"/>
    <property type="molecule type" value="Genomic_DNA"/>
</dbReference>
<feature type="compositionally biased region" description="Basic and acidic residues" evidence="1">
    <location>
        <begin position="101"/>
        <end position="115"/>
    </location>
</feature>
<accession>A0A6A4H4H1</accession>
<proteinExistence type="predicted"/>